<evidence type="ECO:0000256" key="3">
    <source>
        <dbReference type="ARBA" id="ARBA00023052"/>
    </source>
</evidence>
<dbReference type="EMBL" id="BAAAZN010000011">
    <property type="protein sequence ID" value="GAA3561494.1"/>
    <property type="molecule type" value="Genomic_DNA"/>
</dbReference>
<accession>A0ABP6X4U1</accession>
<proteinExistence type="predicted"/>
<dbReference type="InterPro" id="IPR029061">
    <property type="entry name" value="THDP-binding"/>
</dbReference>
<comment type="caution">
    <text evidence="5">The sequence shown here is derived from an EMBL/GenBank/DDBJ whole genome shotgun (WGS) entry which is preliminary data.</text>
</comment>
<dbReference type="PANTHER" id="PTHR11516">
    <property type="entry name" value="PYRUVATE DEHYDROGENASE E1 COMPONENT, ALPHA SUBUNIT BACTERIAL AND ORGANELLAR"/>
    <property type="match status" value="1"/>
</dbReference>
<evidence type="ECO:0000256" key="2">
    <source>
        <dbReference type="ARBA" id="ARBA00023002"/>
    </source>
</evidence>
<protein>
    <submittedName>
        <fullName evidence="5">Pyruvate dehydrogenase (Acetyl-transferring) E1 component subunit alpha</fullName>
    </submittedName>
</protein>
<organism evidence="5 6">
    <name type="scientific">Amycolatopsis ultiminotia</name>
    <dbReference type="NCBI Taxonomy" id="543629"/>
    <lineage>
        <taxon>Bacteria</taxon>
        <taxon>Bacillati</taxon>
        <taxon>Actinomycetota</taxon>
        <taxon>Actinomycetes</taxon>
        <taxon>Pseudonocardiales</taxon>
        <taxon>Pseudonocardiaceae</taxon>
        <taxon>Amycolatopsis</taxon>
    </lineage>
</organism>
<evidence type="ECO:0000256" key="1">
    <source>
        <dbReference type="ARBA" id="ARBA00001964"/>
    </source>
</evidence>
<name>A0ABP6X4U1_9PSEU</name>
<evidence type="ECO:0000259" key="4">
    <source>
        <dbReference type="Pfam" id="PF00676"/>
    </source>
</evidence>
<dbReference type="CDD" id="cd02000">
    <property type="entry name" value="TPP_E1_PDC_ADC_BCADC"/>
    <property type="match status" value="1"/>
</dbReference>
<evidence type="ECO:0000313" key="5">
    <source>
        <dbReference type="EMBL" id="GAA3561494.1"/>
    </source>
</evidence>
<gene>
    <name evidence="5" type="primary">pdhA_3</name>
    <name evidence="5" type="ORF">GCM10022222_51630</name>
</gene>
<dbReference type="InterPro" id="IPR001017">
    <property type="entry name" value="DH_E1"/>
</dbReference>
<keyword evidence="2" id="KW-0560">Oxidoreductase</keyword>
<dbReference type="SUPFAM" id="SSF52518">
    <property type="entry name" value="Thiamin diphosphate-binding fold (THDP-binding)"/>
    <property type="match status" value="1"/>
</dbReference>
<sequence length="330" mass="35106">MTTTTTTSSRPVPDMVATYRLMALARAFEEQLGAIFAEGKLGGWFHSCIGHEATGAAAAALLRETDHLVPYHRSRVSILGKGMPVSALALEIMGRATAPSRGRAGEAHINYAPARIYGTTGVLGANIPIAAGVAYGAQLRGLDEVVVCGFGEGTTNRGAFHEALNMAAIWDLPVVYICENNLYAEFSPSHEQMRGADVADRAAGYGIPGVVVDGNDPDAVYATLSEAIGRARGGGGPTLVEAKTYRLQGHYEGDPQSYRDKAEVAEWAQRDPVPAYRRRLSERSVPEDELTRIDTDVADEVRAALSAALAAPAAGREEIFGEVYAERTTA</sequence>
<dbReference type="RefSeq" id="WP_344864173.1">
    <property type="nucleotide sequence ID" value="NZ_BAAAZN010000011.1"/>
</dbReference>
<dbReference type="Gene3D" id="3.40.50.970">
    <property type="match status" value="1"/>
</dbReference>
<keyword evidence="6" id="KW-1185">Reference proteome</keyword>
<keyword evidence="3" id="KW-0786">Thiamine pyrophosphate</keyword>
<dbReference type="Proteomes" id="UP001500689">
    <property type="component" value="Unassembled WGS sequence"/>
</dbReference>
<dbReference type="Pfam" id="PF00676">
    <property type="entry name" value="E1_dh"/>
    <property type="match status" value="1"/>
</dbReference>
<dbReference type="InterPro" id="IPR050642">
    <property type="entry name" value="PDH_E1_Alpha_Subunit"/>
</dbReference>
<keyword evidence="5" id="KW-0670">Pyruvate</keyword>
<feature type="domain" description="Dehydrogenase E1 component" evidence="4">
    <location>
        <begin position="22"/>
        <end position="313"/>
    </location>
</feature>
<reference evidence="6" key="1">
    <citation type="journal article" date="2019" name="Int. J. Syst. Evol. Microbiol.">
        <title>The Global Catalogue of Microorganisms (GCM) 10K type strain sequencing project: providing services to taxonomists for standard genome sequencing and annotation.</title>
        <authorList>
            <consortium name="The Broad Institute Genomics Platform"/>
            <consortium name="The Broad Institute Genome Sequencing Center for Infectious Disease"/>
            <person name="Wu L."/>
            <person name="Ma J."/>
        </authorList>
    </citation>
    <scope>NUCLEOTIDE SEQUENCE [LARGE SCALE GENOMIC DNA]</scope>
    <source>
        <strain evidence="6">JCM 16898</strain>
    </source>
</reference>
<evidence type="ECO:0000313" key="6">
    <source>
        <dbReference type="Proteomes" id="UP001500689"/>
    </source>
</evidence>
<dbReference type="PANTHER" id="PTHR11516:SF2">
    <property type="entry name" value="PYRUVATE DEHYDROGENASE ALPHA SUBUNIT"/>
    <property type="match status" value="1"/>
</dbReference>
<comment type="cofactor">
    <cofactor evidence="1">
        <name>thiamine diphosphate</name>
        <dbReference type="ChEBI" id="CHEBI:58937"/>
    </cofactor>
</comment>